<feature type="domain" description="Sema" evidence="15">
    <location>
        <begin position="10"/>
        <end position="429"/>
    </location>
</feature>
<evidence type="ECO:0000256" key="11">
    <source>
        <dbReference type="ARBA" id="ARBA00023170"/>
    </source>
</evidence>
<gene>
    <name evidence="17" type="primary">PLXNB3</name>
</gene>
<reference evidence="17" key="1">
    <citation type="submission" date="2025-08" db="UniProtKB">
        <authorList>
            <consortium name="RefSeq"/>
        </authorList>
    </citation>
    <scope>IDENTIFICATION</scope>
</reference>
<dbReference type="CDD" id="cd01180">
    <property type="entry name" value="IPT_plexin_repeat1"/>
    <property type="match status" value="1"/>
</dbReference>
<keyword evidence="11" id="KW-0675">Receptor</keyword>
<evidence type="ECO:0000256" key="13">
    <source>
        <dbReference type="PROSITE-ProRule" id="PRU00352"/>
    </source>
</evidence>
<dbReference type="SMART" id="SM00423">
    <property type="entry name" value="PSI"/>
    <property type="match status" value="3"/>
</dbReference>
<evidence type="ECO:0000256" key="10">
    <source>
        <dbReference type="ARBA" id="ARBA00023157"/>
    </source>
</evidence>
<dbReference type="InterPro" id="IPR001627">
    <property type="entry name" value="Semap_dom"/>
</dbReference>
<comment type="subcellular location">
    <subcellularLocation>
        <location evidence="1">Cell membrane</location>
        <topology evidence="1">Single-pass type I membrane protein</topology>
    </subcellularLocation>
</comment>
<dbReference type="InterPro" id="IPR013783">
    <property type="entry name" value="Ig-like_fold"/>
</dbReference>
<evidence type="ECO:0000256" key="4">
    <source>
        <dbReference type="ARBA" id="ARBA00022553"/>
    </source>
</evidence>
<dbReference type="Pfam" id="PF24479">
    <property type="entry name" value="PSI_PlexinA-B"/>
    <property type="match status" value="1"/>
</dbReference>
<evidence type="ECO:0000256" key="7">
    <source>
        <dbReference type="ARBA" id="ARBA00022737"/>
    </source>
</evidence>
<evidence type="ECO:0000313" key="16">
    <source>
        <dbReference type="Proteomes" id="UP000189705"/>
    </source>
</evidence>
<dbReference type="Gene3D" id="1.10.506.10">
    <property type="entry name" value="GTPase Activation - p120gap, domain 1"/>
    <property type="match status" value="2"/>
</dbReference>
<dbReference type="InterPro" id="IPR057533">
    <property type="entry name" value="PSI_Plexin-B"/>
</dbReference>
<dbReference type="SUPFAM" id="SSF48350">
    <property type="entry name" value="GTPase activation domain, GAP"/>
    <property type="match status" value="1"/>
</dbReference>
<dbReference type="PROSITE" id="PS51004">
    <property type="entry name" value="SEMA"/>
    <property type="match status" value="1"/>
</dbReference>
<dbReference type="GO" id="GO:0008360">
    <property type="term" value="P:regulation of cell shape"/>
    <property type="evidence" value="ECO:0007669"/>
    <property type="project" value="TreeGrafter"/>
</dbReference>
<dbReference type="InterPro" id="IPR008936">
    <property type="entry name" value="Rho_GTPase_activation_prot"/>
</dbReference>
<evidence type="ECO:0000256" key="9">
    <source>
        <dbReference type="ARBA" id="ARBA00023136"/>
    </source>
</evidence>
<dbReference type="GO" id="GO:0007162">
    <property type="term" value="P:negative regulation of cell adhesion"/>
    <property type="evidence" value="ECO:0007669"/>
    <property type="project" value="TreeGrafter"/>
</dbReference>
<evidence type="ECO:0000259" key="15">
    <source>
        <dbReference type="PROSITE" id="PS51004"/>
    </source>
</evidence>
<dbReference type="InterPro" id="IPR041362">
    <property type="entry name" value="TIG2_plexin"/>
</dbReference>
<dbReference type="InterPro" id="IPR031148">
    <property type="entry name" value="Plexin"/>
</dbReference>
<organism evidence="16 17">
    <name type="scientific">Alligator sinensis</name>
    <name type="common">Chinese alligator</name>
    <dbReference type="NCBI Taxonomy" id="38654"/>
    <lineage>
        <taxon>Eukaryota</taxon>
        <taxon>Metazoa</taxon>
        <taxon>Chordata</taxon>
        <taxon>Craniata</taxon>
        <taxon>Vertebrata</taxon>
        <taxon>Euteleostomi</taxon>
        <taxon>Archelosauria</taxon>
        <taxon>Archosauria</taxon>
        <taxon>Crocodylia</taxon>
        <taxon>Alligatoridae</taxon>
        <taxon>Alligatorinae</taxon>
        <taxon>Alligator</taxon>
    </lineage>
</organism>
<dbReference type="FunFam" id="2.60.40.10:FF:000203">
    <property type="entry name" value="Plexin B2"/>
    <property type="match status" value="1"/>
</dbReference>
<dbReference type="InterPro" id="IPR016201">
    <property type="entry name" value="PSI"/>
</dbReference>
<dbReference type="CTD" id="5365"/>
<dbReference type="InterPro" id="IPR013548">
    <property type="entry name" value="Plexin_cytoplasmic_RasGAP_dom"/>
</dbReference>
<dbReference type="InterPro" id="IPR036352">
    <property type="entry name" value="Semap_dom_sf"/>
</dbReference>
<dbReference type="Gene3D" id="2.130.10.10">
    <property type="entry name" value="YVTN repeat-like/Quinoprotein amine dehydrogenase"/>
    <property type="match status" value="1"/>
</dbReference>
<dbReference type="GO" id="GO:0005886">
    <property type="term" value="C:plasma membrane"/>
    <property type="evidence" value="ECO:0007669"/>
    <property type="project" value="UniProtKB-SubCell"/>
</dbReference>
<dbReference type="RefSeq" id="XP_025069464.1">
    <property type="nucleotide sequence ID" value="XM_025213679.1"/>
</dbReference>
<dbReference type="Pfam" id="PF01403">
    <property type="entry name" value="Sema"/>
    <property type="match status" value="1"/>
</dbReference>
<evidence type="ECO:0000313" key="17">
    <source>
        <dbReference type="RefSeq" id="XP_025069464.1"/>
    </source>
</evidence>
<dbReference type="PANTHER" id="PTHR22625">
    <property type="entry name" value="PLEXIN"/>
    <property type="match status" value="1"/>
</dbReference>
<name>A0A3Q0HBP2_ALLSI</name>
<accession>A0A3Q0HBP2</accession>
<dbReference type="GeneID" id="102372327"/>
<dbReference type="SMART" id="SM00429">
    <property type="entry name" value="IPT"/>
    <property type="match status" value="3"/>
</dbReference>
<dbReference type="SUPFAM" id="SSF101912">
    <property type="entry name" value="Sema domain"/>
    <property type="match status" value="1"/>
</dbReference>
<proteinExistence type="inferred from homology"/>
<dbReference type="SUPFAM" id="SSF103575">
    <property type="entry name" value="Plexin repeat"/>
    <property type="match status" value="1"/>
</dbReference>
<dbReference type="FunFam" id="2.60.40.10:FF:000131">
    <property type="entry name" value="Plexin A2"/>
    <property type="match status" value="1"/>
</dbReference>
<dbReference type="GO" id="GO:0002116">
    <property type="term" value="C:semaphorin receptor complex"/>
    <property type="evidence" value="ECO:0007669"/>
    <property type="project" value="TreeGrafter"/>
</dbReference>
<evidence type="ECO:0000256" key="2">
    <source>
        <dbReference type="ARBA" id="ARBA00010297"/>
    </source>
</evidence>
<dbReference type="InterPro" id="IPR041019">
    <property type="entry name" value="TIG1_plexin"/>
</dbReference>
<keyword evidence="5" id="KW-0812">Transmembrane</keyword>
<evidence type="ECO:0000256" key="6">
    <source>
        <dbReference type="ARBA" id="ARBA00022729"/>
    </source>
</evidence>
<comment type="similarity">
    <text evidence="2">Belongs to the plexin family.</text>
</comment>
<keyword evidence="8" id="KW-1133">Transmembrane helix</keyword>
<dbReference type="Pfam" id="PF08337">
    <property type="entry name" value="Plexin_cytopl"/>
    <property type="match status" value="1"/>
</dbReference>
<dbReference type="GO" id="GO:0050772">
    <property type="term" value="P:positive regulation of axonogenesis"/>
    <property type="evidence" value="ECO:0007669"/>
    <property type="project" value="TreeGrafter"/>
</dbReference>
<dbReference type="InterPro" id="IPR002165">
    <property type="entry name" value="Plexin_repeat"/>
</dbReference>
<dbReference type="PANTHER" id="PTHR22625:SF33">
    <property type="entry name" value="PLEXIN-B3"/>
    <property type="match status" value="1"/>
</dbReference>
<dbReference type="InterPro" id="IPR015943">
    <property type="entry name" value="WD40/YVTN_repeat-like_dom_sf"/>
</dbReference>
<evidence type="ECO:0000256" key="8">
    <source>
        <dbReference type="ARBA" id="ARBA00022989"/>
    </source>
</evidence>
<sequence length="1683" mass="179089">MTFPWPVLPLLLLLLPPLPGEPFPLPTFAPPNASFQHLLVASTGDVYVGATNAIHRLGPGLAPLATATTENPPNLPNPNRLLLETPSGHLLTCGQRHHGLCQARALADPQHVLATPPDPGEGHLIAAPDAGVPTVAVAHGTFLWVARGSSGTRLVPPLTVRHLEGPHAFSGEGLGRLVVGDPGDYGLHYVLAAPTGTHAYFLLTRRGGPSEPEPRTYAARACLADPQLYSYVEVPLDCQAGAYPVARAGALRPGQHGALFVVADAGAGLLSALCVFPLEVLEAEAEATRQACYSHGGGVGIDPPRAAIAYGVTSHCTHLPQESSELYPCGDEHTPSPIVSLVPIQAPALVTELPQLTAVVATEEAGNTIIFLGDAFGQLHKVFIEASRGSVYSTVRLSQHSPISPDLLLDKTGTYLYAMTESQVTRLPVSKCPQFPDCTSCLGVRDPFCGWCVLQGRCRRKLECVHHEGANQWLWSYGEGSQCLQVESVMPANQSRGEPAEVMLQVPQLPLLAEGKSYHCAFGSQARPATRQDSWVRCLALSPDQVPPSPEGKDHVTVELSVMFEDVLVVAVGFAFYDCSAVALLAPNAPCTACVSSPWGCHWCPRSHCCITGGSCPTGEVTIYNQNASVGGPRGSQVCPRLGVVKGSPLVPVGVEVTLDLEAHNLNLLGVPLPRLRCVLEVGRGLVEVEASPGGPYRLQCGPHAYDFGASAPQLRAPVYVTVGERWHLDAPSGLHVMLYDCSVGRPDCSRCRAASPALGCQWCPPGCQHHRLCPPGGAPPSCPAPFIHQVHPLSGPPEGGLLLTIAGSDLGQRFEDVAGTVRVAGRPCLPDPARYRLAAQIVCQVPPAEGGVSGPVEVAVGDQPPGVSIQHFTYQDPQLWELHPRIGPVAGGTQVTVTGEELATGPDVAVFLGDLPCSLVEPPAPGTLVCLTTGGTLGEAPLRVQFGKVLRHLTGGGGFHYAPNPNITWAWPRSSFCGGGRIIQAAGTNLDVPQQPRLVAVLELPTTSTLPPGRCKKGCPGVLPDASEPCTLVGSLLECGTTCSAASPALLLCPSPAVPPHTRLRELLFQLDGLHMPFTGPGGGPFTYAPDPQLHWPLGAPPVLKPGMLLHLEGEGLTLGTSKEEVVARVGAGLCVVKTLTPTHLYCEPPPAPPGSLQPAPFVVEMGHVQVVLGPVHYEAEPPPGLPPGAQAGLGVGATALVLVVVLLILMYRRKSKQALQEYKKVLVQLENLEVSVGDQCRKEFTDLMTEMTDLGGQLEAAGIPFLDYGAYALHAFFPGPGGGPGARPPHHEGRSPALEQGLAQLSGLLNNRTFLLTLVHTLEAQASLSRRERLRAASLLGLGLGGRLELLTDVLAVLLGELVQRQAQRPPRLLLRRTETMVEKLLTDWLSVCLYPYLREVAGEPLYLLYRAIRWQVDEGPVDAVTGRARRTLSEAWLLREDVGSRPLTLRVLPPPTNPPGLTPARVLDTDTVGQAKEKILEQLYKGLPHAQRPPAHSLDLEWRSGVAGHLTLSDLDVTSVTHNQWKRLNTLQHYKVPDGATVALIPRLHNNSPTESCQSPLSGDNALTLEDGEEGGIHLWHLEKPAEEPEGPGQVARHGSRERDGATAIPEIYLTRLLSTKGMLHPFVEGALRVILPVGCPPPLPVKFLFDLLDELAARHGLAEPDTLRSWKNNRGCGLL</sequence>
<evidence type="ECO:0000256" key="1">
    <source>
        <dbReference type="ARBA" id="ARBA00004251"/>
    </source>
</evidence>
<feature type="signal peptide" evidence="14">
    <location>
        <begin position="1"/>
        <end position="20"/>
    </location>
</feature>
<dbReference type="Pfam" id="PF17960">
    <property type="entry name" value="TIG_plexin"/>
    <property type="match status" value="1"/>
</dbReference>
<dbReference type="CDD" id="cd00603">
    <property type="entry name" value="IPT_PCSR"/>
    <property type="match status" value="1"/>
</dbReference>
<evidence type="ECO:0000256" key="3">
    <source>
        <dbReference type="ARBA" id="ARBA00022475"/>
    </source>
</evidence>
<feature type="chain" id="PRO_5018277458" evidence="14">
    <location>
        <begin position="21"/>
        <end position="1683"/>
    </location>
</feature>
<dbReference type="GO" id="GO:0030334">
    <property type="term" value="P:regulation of cell migration"/>
    <property type="evidence" value="ECO:0007669"/>
    <property type="project" value="TreeGrafter"/>
</dbReference>
<dbReference type="Gene3D" id="2.60.40.10">
    <property type="entry name" value="Immunoglobulins"/>
    <property type="match status" value="3"/>
</dbReference>
<dbReference type="SUPFAM" id="SSF81296">
    <property type="entry name" value="E set domains"/>
    <property type="match status" value="2"/>
</dbReference>
<evidence type="ECO:0000256" key="5">
    <source>
        <dbReference type="ARBA" id="ARBA00022692"/>
    </source>
</evidence>
<dbReference type="Pfam" id="PF01437">
    <property type="entry name" value="PSI"/>
    <property type="match status" value="1"/>
</dbReference>
<evidence type="ECO:0000256" key="12">
    <source>
        <dbReference type="ARBA" id="ARBA00023180"/>
    </source>
</evidence>
<keyword evidence="9" id="KW-0472">Membrane</keyword>
<comment type="caution">
    <text evidence="13">Lacks conserved residue(s) required for the propagation of feature annotation.</text>
</comment>
<protein>
    <submittedName>
        <fullName evidence="17">Plexin-B3 isoform X2</fullName>
    </submittedName>
</protein>
<dbReference type="Gene3D" id="3.10.20.90">
    <property type="entry name" value="Phosphatidylinositol 3-kinase Catalytic Subunit, Chain A, domain 1"/>
    <property type="match status" value="1"/>
</dbReference>
<dbReference type="SMART" id="SM00630">
    <property type="entry name" value="Sema"/>
    <property type="match status" value="1"/>
</dbReference>
<dbReference type="Proteomes" id="UP000189705">
    <property type="component" value="Unplaced"/>
</dbReference>
<dbReference type="Pfam" id="PF01833">
    <property type="entry name" value="TIG"/>
    <property type="match status" value="3"/>
</dbReference>
<evidence type="ECO:0000256" key="14">
    <source>
        <dbReference type="SAM" id="SignalP"/>
    </source>
</evidence>
<keyword evidence="16" id="KW-1185">Reference proteome</keyword>
<dbReference type="Pfam" id="PF20170">
    <property type="entry name" value="Plexin_RBD"/>
    <property type="match status" value="1"/>
</dbReference>
<dbReference type="Pfam" id="PF18020">
    <property type="entry name" value="TIG_2"/>
    <property type="match status" value="1"/>
</dbReference>
<dbReference type="InterPro" id="IPR046800">
    <property type="entry name" value="Plexin_RBD"/>
</dbReference>
<dbReference type="InterPro" id="IPR014756">
    <property type="entry name" value="Ig_E-set"/>
</dbReference>
<keyword evidence="3" id="KW-1003">Cell membrane</keyword>
<keyword evidence="12" id="KW-0325">Glycoprotein</keyword>
<keyword evidence="4" id="KW-0597">Phosphoprotein</keyword>
<keyword evidence="6 14" id="KW-0732">Signal</keyword>
<dbReference type="Pfam" id="PF24317">
    <property type="entry name" value="PSI_Plexin-B"/>
    <property type="match status" value="1"/>
</dbReference>
<dbReference type="GO" id="GO:0017154">
    <property type="term" value="F:semaphorin receptor activity"/>
    <property type="evidence" value="ECO:0007669"/>
    <property type="project" value="InterPro"/>
</dbReference>
<keyword evidence="7" id="KW-0677">Repeat</keyword>
<dbReference type="InterPro" id="IPR002909">
    <property type="entry name" value="IPT_dom"/>
</dbReference>
<keyword evidence="10" id="KW-1015">Disulfide bond</keyword>